<accession>A0A382DP13</accession>
<dbReference type="EMBL" id="UINC01040085">
    <property type="protein sequence ID" value="SVB39471.1"/>
    <property type="molecule type" value="Genomic_DNA"/>
</dbReference>
<dbReference type="AlphaFoldDB" id="A0A382DP13"/>
<protein>
    <submittedName>
        <fullName evidence="1">Uncharacterized protein</fullName>
    </submittedName>
</protein>
<name>A0A382DP13_9ZZZZ</name>
<sequence length="46" mass="5435">KPDSAIYFSPFAKRISLQTDRRIATKKCRSFEIQISRNYGRQSVDR</sequence>
<proteinExistence type="predicted"/>
<gene>
    <name evidence="1" type="ORF">METZ01_LOCUS192325</name>
</gene>
<reference evidence="1" key="1">
    <citation type="submission" date="2018-05" db="EMBL/GenBank/DDBJ databases">
        <authorList>
            <person name="Lanie J.A."/>
            <person name="Ng W.-L."/>
            <person name="Kazmierczak K.M."/>
            <person name="Andrzejewski T.M."/>
            <person name="Davidsen T.M."/>
            <person name="Wayne K.J."/>
            <person name="Tettelin H."/>
            <person name="Glass J.I."/>
            <person name="Rusch D."/>
            <person name="Podicherti R."/>
            <person name="Tsui H.-C.T."/>
            <person name="Winkler M.E."/>
        </authorList>
    </citation>
    <scope>NUCLEOTIDE SEQUENCE</scope>
</reference>
<evidence type="ECO:0000313" key="1">
    <source>
        <dbReference type="EMBL" id="SVB39471.1"/>
    </source>
</evidence>
<organism evidence="1">
    <name type="scientific">marine metagenome</name>
    <dbReference type="NCBI Taxonomy" id="408172"/>
    <lineage>
        <taxon>unclassified sequences</taxon>
        <taxon>metagenomes</taxon>
        <taxon>ecological metagenomes</taxon>
    </lineage>
</organism>
<feature type="non-terminal residue" evidence="1">
    <location>
        <position position="1"/>
    </location>
</feature>